<proteinExistence type="predicted"/>
<organism evidence="1 2">
    <name type="scientific">Coralloluteibacterium stylophorae</name>
    <dbReference type="NCBI Taxonomy" id="1776034"/>
    <lineage>
        <taxon>Bacteria</taxon>
        <taxon>Pseudomonadati</taxon>
        <taxon>Pseudomonadota</taxon>
        <taxon>Gammaproteobacteria</taxon>
        <taxon>Lysobacterales</taxon>
        <taxon>Lysobacteraceae</taxon>
        <taxon>Coralloluteibacterium</taxon>
    </lineage>
</organism>
<protein>
    <submittedName>
        <fullName evidence="1">PD-(D/E)XK motif protein</fullName>
    </submittedName>
</protein>
<accession>A0AAP2CAG5</accession>
<dbReference type="EMBL" id="JAGQFT020000004">
    <property type="protein sequence ID" value="MBS7456830.1"/>
    <property type="molecule type" value="Genomic_DNA"/>
</dbReference>
<sequence length="321" mass="34920">MRDDPWAGLGPTPQQIIGNRVGGQHALSIYWVRSPDGSPGLLLRGIDRGAVPSALPRPRGLAIAVSAPGEQPAEAGLYLQSRAEQEVFVALCRDVISYSSKDATPRGATSLAFRRIEHWHSLLNRRAPEEMGPQEVRGLIGELWVLLRLSDAIGMAAALQSWVAPDDHPQDFATGGGVVEVKTRLAGSRPHARISSLEQLEESALPLHLLVVELAPGSNPSAFSLNEIAQRVLDVAEEYGPDTRDAAALALLRRGHVEKDAYDVDRYTTSGARLFRVDGTFPRLTRSRTDRRIHAAQYTLDLTALDPFECPLNTVLPQQGA</sequence>
<keyword evidence="2" id="KW-1185">Reference proteome</keyword>
<dbReference type="Proteomes" id="UP000675747">
    <property type="component" value="Unassembled WGS sequence"/>
</dbReference>
<comment type="caution">
    <text evidence="1">The sequence shown here is derived from an EMBL/GenBank/DDBJ whole genome shotgun (WGS) entry which is preliminary data.</text>
</comment>
<gene>
    <name evidence="1" type="ORF">KB893_006750</name>
</gene>
<dbReference type="InterPro" id="IPR025534">
    <property type="entry name" value="DUF4420"/>
</dbReference>
<evidence type="ECO:0000313" key="2">
    <source>
        <dbReference type="Proteomes" id="UP000675747"/>
    </source>
</evidence>
<name>A0AAP2CAG5_9GAMM</name>
<evidence type="ECO:0000313" key="1">
    <source>
        <dbReference type="EMBL" id="MBS7456830.1"/>
    </source>
</evidence>
<reference evidence="1 2" key="1">
    <citation type="journal article" date="2021" name="Microbiol. Resour. Announc.">
        <title>Draft Genome Sequence of Coralloluteibacterium stylophorae LMG 29479T.</title>
        <authorList>
            <person name="Karlyshev A.V."/>
            <person name="Kudryashova E.B."/>
            <person name="Ariskina E.V."/>
            <person name="Conroy A.P."/>
            <person name="Abidueva E.Y."/>
        </authorList>
    </citation>
    <scope>NUCLEOTIDE SEQUENCE [LARGE SCALE GENOMIC DNA]</scope>
    <source>
        <strain evidence="1 2">LMG 29479</strain>
    </source>
</reference>
<dbReference type="RefSeq" id="WP_213173584.1">
    <property type="nucleotide sequence ID" value="NZ_JAGQFT020000004.1"/>
</dbReference>
<dbReference type="Pfam" id="PF14390">
    <property type="entry name" value="DUF4420"/>
    <property type="match status" value="1"/>
</dbReference>
<dbReference type="AlphaFoldDB" id="A0AAP2CAG5"/>